<dbReference type="InterPro" id="IPR036868">
    <property type="entry name" value="TusA-like_sf"/>
</dbReference>
<dbReference type="SUPFAM" id="SSF64307">
    <property type="entry name" value="SirA-like"/>
    <property type="match status" value="1"/>
</dbReference>
<dbReference type="EMBL" id="CP019454">
    <property type="protein sequence ID" value="AUW93605.1"/>
    <property type="molecule type" value="Genomic_DNA"/>
</dbReference>
<keyword evidence="4" id="KW-1185">Reference proteome</keyword>
<dbReference type="InterPro" id="IPR001455">
    <property type="entry name" value="TusA-like"/>
</dbReference>
<dbReference type="Proteomes" id="UP000325292">
    <property type="component" value="Chromosome"/>
</dbReference>
<dbReference type="PROSITE" id="PS01148">
    <property type="entry name" value="UPF0033"/>
    <property type="match status" value="1"/>
</dbReference>
<dbReference type="RefSeq" id="WP_103375362.1">
    <property type="nucleotide sequence ID" value="NZ_CP133983.1"/>
</dbReference>
<accession>A0ABM6RQM9</accession>
<dbReference type="CDD" id="cd00291">
    <property type="entry name" value="SirA_YedF_YeeD"/>
    <property type="match status" value="1"/>
</dbReference>
<organism evidence="3 4">
    <name type="scientific">Sulfobacillus thermotolerans</name>
    <dbReference type="NCBI Taxonomy" id="338644"/>
    <lineage>
        <taxon>Bacteria</taxon>
        <taxon>Bacillati</taxon>
        <taxon>Bacillota</taxon>
        <taxon>Clostridia</taxon>
        <taxon>Eubacteriales</taxon>
        <taxon>Clostridiales Family XVII. Incertae Sedis</taxon>
        <taxon>Sulfobacillus</taxon>
    </lineage>
</organism>
<dbReference type="Gene3D" id="3.30.110.40">
    <property type="entry name" value="TusA-like domain"/>
    <property type="match status" value="1"/>
</dbReference>
<protein>
    <submittedName>
        <fullName evidence="3">Preprotein translocase subunit TatB</fullName>
    </submittedName>
</protein>
<evidence type="ECO:0000313" key="3">
    <source>
        <dbReference type="EMBL" id="AUW93605.1"/>
    </source>
</evidence>
<evidence type="ECO:0000313" key="4">
    <source>
        <dbReference type="Proteomes" id="UP000325292"/>
    </source>
</evidence>
<evidence type="ECO:0000256" key="1">
    <source>
        <dbReference type="ARBA" id="ARBA00008984"/>
    </source>
</evidence>
<reference evidence="3 4" key="1">
    <citation type="journal article" date="2019" name="Sci. Rep.">
        <title>Sulfobacillus thermotolerans: new insights into resistance and metabolic capacities of acidophilic chemolithotrophs.</title>
        <authorList>
            <person name="Panyushkina A.E."/>
            <person name="Babenko V.V."/>
            <person name="Nikitina A.S."/>
            <person name="Selezneva O.V."/>
            <person name="Tsaplina I.A."/>
            <person name="Letarova M.A."/>
            <person name="Kostryukova E.S."/>
            <person name="Letarov A.V."/>
        </authorList>
    </citation>
    <scope>NUCLEOTIDE SEQUENCE [LARGE SCALE GENOMIC DNA]</scope>
    <source>
        <strain evidence="3 4">Kr1</strain>
    </source>
</reference>
<feature type="domain" description="UPF0033" evidence="2">
    <location>
        <begin position="15"/>
        <end position="39"/>
    </location>
</feature>
<dbReference type="PANTHER" id="PTHR33279:SF6">
    <property type="entry name" value="SULFUR CARRIER PROTEIN YEDF-RELATED"/>
    <property type="match status" value="1"/>
</dbReference>
<comment type="similarity">
    <text evidence="1">Belongs to the sulfur carrier protein TusA family.</text>
</comment>
<sequence>MSEITNGPIEADLKVDASGLKCPMPVIRAKKGITSVEVGQIVEILSTDPGSMADFKAWSRSTGHDLLSAEQDGEVFRFFIRRTK</sequence>
<proteinExistence type="inferred from homology"/>
<evidence type="ECO:0000259" key="2">
    <source>
        <dbReference type="PROSITE" id="PS01148"/>
    </source>
</evidence>
<gene>
    <name evidence="3" type="ORF">BXT84_06325</name>
</gene>
<name>A0ABM6RQM9_9FIRM</name>
<dbReference type="Pfam" id="PF01206">
    <property type="entry name" value="TusA"/>
    <property type="match status" value="1"/>
</dbReference>
<dbReference type="PANTHER" id="PTHR33279">
    <property type="entry name" value="SULFUR CARRIER PROTEIN YEDF-RELATED"/>
    <property type="match status" value="1"/>
</dbReference>